<dbReference type="KEGG" id="chyd:H4K34_02770"/>
<comment type="similarity">
    <text evidence="2 6">Belongs to the dTDP-4-dehydrorhamnose reductase family.</text>
</comment>
<gene>
    <name evidence="8" type="ORF">H4K34_02770</name>
</gene>
<dbReference type="Proteomes" id="UP000516305">
    <property type="component" value="Chromosome"/>
</dbReference>
<dbReference type="InterPro" id="IPR005913">
    <property type="entry name" value="dTDP_dehydrorham_reduct"/>
</dbReference>
<evidence type="ECO:0000313" key="8">
    <source>
        <dbReference type="EMBL" id="QNR24786.1"/>
    </source>
</evidence>
<evidence type="ECO:0000259" key="7">
    <source>
        <dbReference type="Pfam" id="PF04321"/>
    </source>
</evidence>
<organism evidence="8 9">
    <name type="scientific">Croceimicrobium hydrocarbonivorans</name>
    <dbReference type="NCBI Taxonomy" id="2761580"/>
    <lineage>
        <taxon>Bacteria</taxon>
        <taxon>Pseudomonadati</taxon>
        <taxon>Bacteroidota</taxon>
        <taxon>Flavobacteriia</taxon>
        <taxon>Flavobacteriales</taxon>
        <taxon>Owenweeksiaceae</taxon>
        <taxon>Croceimicrobium</taxon>
    </lineage>
</organism>
<dbReference type="InterPro" id="IPR029903">
    <property type="entry name" value="RmlD-like-bd"/>
</dbReference>
<dbReference type="Pfam" id="PF04321">
    <property type="entry name" value="RmlD_sub_bind"/>
    <property type="match status" value="1"/>
</dbReference>
<evidence type="ECO:0000256" key="4">
    <source>
        <dbReference type="ARBA" id="ARBA00017099"/>
    </source>
</evidence>
<sequence length="303" mass="33270">MKILVTGSNGLLGQKLVHQLSADPEVELVATARGTNRLNKQEGYVYHSMDISNLAEVFAVFEQEKPEVVIHTAAMTHVDQCEEDKAGCEKLNVEAVQYIIAACSTFNCHLVHLSTDFIFNGEEGPLTEEAIPDPLSFYGESKLRAEQLIQASTVSAAILRTVLVYGVAENMSRSNIVLWAKGALEKGDPIKVVDDQFRTPTLAEDLAQGCILAAKQKAQGVYNISGADFFCIIDMVREIARFWNLDESLINPLDSSTLNQAAKRPPKTGFVIEKAQKELGYTPHSFKEGLALVSQQIEAQSKL</sequence>
<dbReference type="InterPro" id="IPR036291">
    <property type="entry name" value="NAD(P)-bd_dom_sf"/>
</dbReference>
<dbReference type="GO" id="GO:0008831">
    <property type="term" value="F:dTDP-4-dehydrorhamnose reductase activity"/>
    <property type="evidence" value="ECO:0007669"/>
    <property type="project" value="UniProtKB-EC"/>
</dbReference>
<dbReference type="CDD" id="cd05254">
    <property type="entry name" value="dTDP_HR_like_SDR_e"/>
    <property type="match status" value="1"/>
</dbReference>
<keyword evidence="6" id="KW-0521">NADP</keyword>
<dbReference type="EMBL" id="CP060139">
    <property type="protein sequence ID" value="QNR24786.1"/>
    <property type="molecule type" value="Genomic_DNA"/>
</dbReference>
<dbReference type="RefSeq" id="WP_210759312.1">
    <property type="nucleotide sequence ID" value="NZ_CP060139.1"/>
</dbReference>
<evidence type="ECO:0000256" key="3">
    <source>
        <dbReference type="ARBA" id="ARBA00012929"/>
    </source>
</evidence>
<dbReference type="GO" id="GO:0019305">
    <property type="term" value="P:dTDP-rhamnose biosynthetic process"/>
    <property type="evidence" value="ECO:0007669"/>
    <property type="project" value="UniProtKB-UniPathway"/>
</dbReference>
<keyword evidence="6" id="KW-0560">Oxidoreductase</keyword>
<proteinExistence type="inferred from homology"/>
<comment type="pathway">
    <text evidence="1 6">Carbohydrate biosynthesis; dTDP-L-rhamnose biosynthesis.</text>
</comment>
<dbReference type="UniPathway" id="UPA00124"/>
<evidence type="ECO:0000256" key="2">
    <source>
        <dbReference type="ARBA" id="ARBA00010944"/>
    </source>
</evidence>
<comment type="function">
    <text evidence="6">Catalyzes the reduction of dTDP-6-deoxy-L-lyxo-4-hexulose to yield dTDP-L-rhamnose.</text>
</comment>
<protein>
    <recommendedName>
        <fullName evidence="4 6">dTDP-4-dehydrorhamnose reductase</fullName>
        <ecNumber evidence="3 6">1.1.1.133</ecNumber>
    </recommendedName>
</protein>
<comment type="catalytic activity">
    <reaction evidence="5">
        <text>dTDP-beta-L-rhamnose + NADP(+) = dTDP-4-dehydro-beta-L-rhamnose + NADPH + H(+)</text>
        <dbReference type="Rhea" id="RHEA:21796"/>
        <dbReference type="ChEBI" id="CHEBI:15378"/>
        <dbReference type="ChEBI" id="CHEBI:57510"/>
        <dbReference type="ChEBI" id="CHEBI:57783"/>
        <dbReference type="ChEBI" id="CHEBI:58349"/>
        <dbReference type="ChEBI" id="CHEBI:62830"/>
        <dbReference type="EC" id="1.1.1.133"/>
    </reaction>
</comment>
<dbReference type="AlphaFoldDB" id="A0A7H0VGD8"/>
<dbReference type="Gene3D" id="3.40.50.720">
    <property type="entry name" value="NAD(P)-binding Rossmann-like Domain"/>
    <property type="match status" value="1"/>
</dbReference>
<dbReference type="PANTHER" id="PTHR10491:SF4">
    <property type="entry name" value="METHIONINE ADENOSYLTRANSFERASE 2 SUBUNIT BETA"/>
    <property type="match status" value="1"/>
</dbReference>
<reference evidence="8 9" key="1">
    <citation type="submission" date="2020-08" db="EMBL/GenBank/DDBJ databases">
        <title>Croceimicrobium hydrocarbonivorans gen. nov., sp. nov., a novel marine bacterium isolated from a bacterial consortium that degrades polyethylene terephthalate.</title>
        <authorList>
            <person name="Liu R."/>
        </authorList>
    </citation>
    <scope>NUCLEOTIDE SEQUENCE [LARGE SCALE GENOMIC DNA]</scope>
    <source>
        <strain evidence="8 9">A20-9</strain>
    </source>
</reference>
<evidence type="ECO:0000256" key="1">
    <source>
        <dbReference type="ARBA" id="ARBA00004781"/>
    </source>
</evidence>
<dbReference type="PANTHER" id="PTHR10491">
    <property type="entry name" value="DTDP-4-DEHYDRORHAMNOSE REDUCTASE"/>
    <property type="match status" value="1"/>
</dbReference>
<accession>A0A7H0VGD8</accession>
<keyword evidence="9" id="KW-1185">Reference proteome</keyword>
<evidence type="ECO:0000313" key="9">
    <source>
        <dbReference type="Proteomes" id="UP000516305"/>
    </source>
</evidence>
<dbReference type="EC" id="1.1.1.133" evidence="3 6"/>
<name>A0A7H0VGD8_9FLAO</name>
<evidence type="ECO:0000256" key="6">
    <source>
        <dbReference type="RuleBase" id="RU364082"/>
    </source>
</evidence>
<evidence type="ECO:0000256" key="5">
    <source>
        <dbReference type="ARBA" id="ARBA00048200"/>
    </source>
</evidence>
<dbReference type="SUPFAM" id="SSF51735">
    <property type="entry name" value="NAD(P)-binding Rossmann-fold domains"/>
    <property type="match status" value="1"/>
</dbReference>
<feature type="domain" description="RmlD-like substrate binding" evidence="7">
    <location>
        <begin position="1"/>
        <end position="296"/>
    </location>
</feature>